<keyword evidence="1" id="KW-0175">Coiled coil</keyword>
<protein>
    <submittedName>
        <fullName evidence="2">Excinuclease ATPase subunit</fullName>
    </submittedName>
</protein>
<name>A0A0S6UD86_NEOTH</name>
<dbReference type="EMBL" id="DF238840">
    <property type="protein sequence ID" value="GAF26946.1"/>
    <property type="molecule type" value="Genomic_DNA"/>
</dbReference>
<organism evidence="2">
    <name type="scientific">Moorella thermoacetica Y72</name>
    <dbReference type="NCBI Taxonomy" id="1325331"/>
    <lineage>
        <taxon>Bacteria</taxon>
        <taxon>Bacillati</taxon>
        <taxon>Bacillota</taxon>
        <taxon>Clostridia</taxon>
        <taxon>Neomoorellales</taxon>
        <taxon>Neomoorellaceae</taxon>
        <taxon>Neomoorella</taxon>
    </lineage>
</organism>
<feature type="coiled-coil region" evidence="1">
    <location>
        <begin position="26"/>
        <end position="90"/>
    </location>
</feature>
<evidence type="ECO:0000313" key="2">
    <source>
        <dbReference type="EMBL" id="GAF26946.1"/>
    </source>
</evidence>
<dbReference type="AlphaFoldDB" id="A0A0S6UD86"/>
<proteinExistence type="predicted"/>
<evidence type="ECO:0000256" key="1">
    <source>
        <dbReference type="SAM" id="Coils"/>
    </source>
</evidence>
<sequence length="92" mass="10686">MTMGRKLATTCGSKFSAFREGNKVDRTEIEANIRRLNDQLAEIIEEKNFVLGQTGRHVPGHVAREYEATIKRLEKELAEWRQLLAREEEKSR</sequence>
<gene>
    <name evidence="2" type="ORF">MTY_2286</name>
</gene>
<accession>A0A0S6UD86</accession>
<reference evidence="2" key="1">
    <citation type="journal article" date="2014" name="Gene">
        <title>Genome-guided analysis of transformation efficiency and carbon dioxide assimilation by Moorella thermoacetica Y72.</title>
        <authorList>
            <person name="Tsukahara K."/>
            <person name="Kita A."/>
            <person name="Nakashimada Y."/>
            <person name="Hoshino T."/>
            <person name="Murakami K."/>
        </authorList>
    </citation>
    <scope>NUCLEOTIDE SEQUENCE [LARGE SCALE GENOMIC DNA]</scope>
    <source>
        <strain evidence="2">Y72</strain>
    </source>
</reference>
<dbReference type="Proteomes" id="UP000063718">
    <property type="component" value="Unassembled WGS sequence"/>
</dbReference>